<feature type="region of interest" description="Disordered" evidence="1">
    <location>
        <begin position="145"/>
        <end position="176"/>
    </location>
</feature>
<protein>
    <submittedName>
        <fullName evidence="2">Uncharacterized protein</fullName>
    </submittedName>
</protein>
<organism evidence="2 3">
    <name type="scientific">Cylindrospermopsis raciborskii CENA303</name>
    <dbReference type="NCBI Taxonomy" id="1170769"/>
    <lineage>
        <taxon>Bacteria</taxon>
        <taxon>Bacillati</taxon>
        <taxon>Cyanobacteriota</taxon>
        <taxon>Cyanophyceae</taxon>
        <taxon>Nostocales</taxon>
        <taxon>Aphanizomenonaceae</taxon>
        <taxon>Cylindrospermopsis</taxon>
    </lineage>
</organism>
<proteinExistence type="predicted"/>
<gene>
    <name evidence="2" type="ORF">B7O87_14345</name>
</gene>
<evidence type="ECO:0000256" key="1">
    <source>
        <dbReference type="SAM" id="MobiDB-lite"/>
    </source>
</evidence>
<name>A0A1X4G3E4_9CYAN</name>
<accession>A0A1X4G3E4</accession>
<feature type="region of interest" description="Disordered" evidence="1">
    <location>
        <begin position="1"/>
        <end position="91"/>
    </location>
</feature>
<sequence length="198" mass="21414">MLVAGLRFAPQVQAQRQENKGGERGVSTAVLTRVRDAEGVHGRGGEACIPTESEIEPSQEPRAHEADGPVEHVPNDDRGGRVRERHGERDGRAHHTLRVVPEWQTATLVRVPQGELVVAPKAYFARVEHLLEVLAVATSRVRIEKDRGRPRDGGEHEPGDGDHPQLAARGGGREQTLELLFGADDSAHGQTAPGGTAR</sequence>
<dbReference type="Proteomes" id="UP000192997">
    <property type="component" value="Unassembled WGS sequence"/>
</dbReference>
<evidence type="ECO:0000313" key="2">
    <source>
        <dbReference type="EMBL" id="OSO88091.1"/>
    </source>
</evidence>
<comment type="caution">
    <text evidence="2">The sequence shown here is derived from an EMBL/GenBank/DDBJ whole genome shotgun (WGS) entry which is preliminary data.</text>
</comment>
<reference evidence="3" key="1">
    <citation type="submission" date="2017-04" db="EMBL/GenBank/DDBJ databases">
        <authorList>
            <person name="Abreu V.A."/>
            <person name="Popin R.V."/>
            <person name="Rigonato J."/>
            <person name="Andreote A.P."/>
            <person name="Schaker P.C."/>
            <person name="Hoff-Risseti C."/>
            <person name="Alvarenga D.O."/>
            <person name="Varani A.M."/>
            <person name="Fiore M.F."/>
        </authorList>
    </citation>
    <scope>NUCLEOTIDE SEQUENCE [LARGE SCALE GENOMIC DNA]</scope>
    <source>
        <strain evidence="3">CENA303</strain>
    </source>
</reference>
<dbReference type="AlphaFoldDB" id="A0A1X4G3E4"/>
<feature type="compositionally biased region" description="Basic and acidic residues" evidence="1">
    <location>
        <begin position="33"/>
        <end position="44"/>
    </location>
</feature>
<feature type="compositionally biased region" description="Basic and acidic residues" evidence="1">
    <location>
        <begin position="145"/>
        <end position="163"/>
    </location>
</feature>
<feature type="compositionally biased region" description="Basic and acidic residues" evidence="1">
    <location>
        <begin position="59"/>
        <end position="91"/>
    </location>
</feature>
<dbReference type="EMBL" id="NBYN01000063">
    <property type="protein sequence ID" value="OSO88091.1"/>
    <property type="molecule type" value="Genomic_DNA"/>
</dbReference>
<evidence type="ECO:0000313" key="3">
    <source>
        <dbReference type="Proteomes" id="UP000192997"/>
    </source>
</evidence>